<evidence type="ECO:0000256" key="1">
    <source>
        <dbReference type="ARBA" id="ARBA00022527"/>
    </source>
</evidence>
<dbReference type="PANTHER" id="PTHR24351">
    <property type="entry name" value="RIBOSOMAL PROTEIN S6 KINASE"/>
    <property type="match status" value="1"/>
</dbReference>
<name>A0A915ET85_9BILA</name>
<keyword evidence="4" id="KW-0418">Kinase</keyword>
<keyword evidence="7" id="KW-1185">Reference proteome</keyword>
<proteinExistence type="predicted"/>
<dbReference type="GO" id="GO:0004674">
    <property type="term" value="F:protein serine/threonine kinase activity"/>
    <property type="evidence" value="ECO:0007669"/>
    <property type="project" value="UniProtKB-KW"/>
</dbReference>
<evidence type="ECO:0000259" key="6">
    <source>
        <dbReference type="PROSITE" id="PS50011"/>
    </source>
</evidence>
<evidence type="ECO:0000313" key="7">
    <source>
        <dbReference type="Proteomes" id="UP000887574"/>
    </source>
</evidence>
<dbReference type="WBParaSite" id="jg9260">
    <property type="protein sequence ID" value="jg9260"/>
    <property type="gene ID" value="jg9260"/>
</dbReference>
<dbReference type="InterPro" id="IPR011009">
    <property type="entry name" value="Kinase-like_dom_sf"/>
</dbReference>
<dbReference type="PROSITE" id="PS50011">
    <property type="entry name" value="PROTEIN_KINASE_DOM"/>
    <property type="match status" value="1"/>
</dbReference>
<dbReference type="Proteomes" id="UP000887574">
    <property type="component" value="Unplaced"/>
</dbReference>
<feature type="domain" description="Protein kinase" evidence="6">
    <location>
        <begin position="1"/>
        <end position="129"/>
    </location>
</feature>
<dbReference type="PROSITE" id="PS00108">
    <property type="entry name" value="PROTEIN_KINASE_ST"/>
    <property type="match status" value="1"/>
</dbReference>
<protein>
    <submittedName>
        <fullName evidence="8">Protein kinase domain-containing protein</fullName>
    </submittedName>
</protein>
<keyword evidence="2" id="KW-0808">Transferase</keyword>
<accession>A0A915ET85</accession>
<sequence length="129" mass="14708">MALTAPPSINSDMNKRSGHLWVEKPYNNGYRVVMDYMTGGDLFDLFAENKLTEKLAGLFLNQIATAIKYLHDNKIVHRDIKAENMLLEKDGSNKLTGKLKRNESTIEDSNNKTIDGTIQYMSPEMLKKR</sequence>
<dbReference type="GO" id="GO:0005524">
    <property type="term" value="F:ATP binding"/>
    <property type="evidence" value="ECO:0007669"/>
    <property type="project" value="UniProtKB-KW"/>
</dbReference>
<keyword evidence="3" id="KW-0547">Nucleotide-binding</keyword>
<evidence type="ECO:0000256" key="4">
    <source>
        <dbReference type="ARBA" id="ARBA00022777"/>
    </source>
</evidence>
<evidence type="ECO:0000256" key="3">
    <source>
        <dbReference type="ARBA" id="ARBA00022741"/>
    </source>
</evidence>
<evidence type="ECO:0000256" key="2">
    <source>
        <dbReference type="ARBA" id="ARBA00022679"/>
    </source>
</evidence>
<dbReference type="SUPFAM" id="SSF56112">
    <property type="entry name" value="Protein kinase-like (PK-like)"/>
    <property type="match status" value="1"/>
</dbReference>
<dbReference type="InterPro" id="IPR000719">
    <property type="entry name" value="Prot_kinase_dom"/>
</dbReference>
<keyword evidence="5" id="KW-0067">ATP-binding</keyword>
<dbReference type="Pfam" id="PF00069">
    <property type="entry name" value="Pkinase"/>
    <property type="match status" value="1"/>
</dbReference>
<evidence type="ECO:0000313" key="8">
    <source>
        <dbReference type="WBParaSite" id="jg9260"/>
    </source>
</evidence>
<dbReference type="InterPro" id="IPR008271">
    <property type="entry name" value="Ser/Thr_kinase_AS"/>
</dbReference>
<dbReference type="AlphaFoldDB" id="A0A915ET85"/>
<dbReference type="Gene3D" id="1.10.510.10">
    <property type="entry name" value="Transferase(Phosphotransferase) domain 1"/>
    <property type="match status" value="1"/>
</dbReference>
<reference evidence="8" key="1">
    <citation type="submission" date="2022-11" db="UniProtKB">
        <authorList>
            <consortium name="WormBaseParasite"/>
        </authorList>
    </citation>
    <scope>IDENTIFICATION</scope>
</reference>
<evidence type="ECO:0000256" key="5">
    <source>
        <dbReference type="ARBA" id="ARBA00022840"/>
    </source>
</evidence>
<organism evidence="7 8">
    <name type="scientific">Ditylenchus dipsaci</name>
    <dbReference type="NCBI Taxonomy" id="166011"/>
    <lineage>
        <taxon>Eukaryota</taxon>
        <taxon>Metazoa</taxon>
        <taxon>Ecdysozoa</taxon>
        <taxon>Nematoda</taxon>
        <taxon>Chromadorea</taxon>
        <taxon>Rhabditida</taxon>
        <taxon>Tylenchina</taxon>
        <taxon>Tylenchomorpha</taxon>
        <taxon>Sphaerularioidea</taxon>
        <taxon>Anguinidae</taxon>
        <taxon>Anguininae</taxon>
        <taxon>Ditylenchus</taxon>
    </lineage>
</organism>
<keyword evidence="1" id="KW-0723">Serine/threonine-protein kinase</keyword>